<protein>
    <submittedName>
        <fullName evidence="1">Uncharacterized protein</fullName>
    </submittedName>
</protein>
<evidence type="ECO:0000313" key="1">
    <source>
        <dbReference type="EMBL" id="PIL20779.1"/>
    </source>
</evidence>
<proteinExistence type="predicted"/>
<comment type="caution">
    <text evidence="1">The sequence shown here is derived from an EMBL/GenBank/DDBJ whole genome shotgun (WGS) entry which is preliminary data.</text>
</comment>
<organism evidence="1 2">
    <name type="scientific">Puniceibacterium antarcticum</name>
    <dbReference type="NCBI Taxonomy" id="1206336"/>
    <lineage>
        <taxon>Bacteria</taxon>
        <taxon>Pseudomonadati</taxon>
        <taxon>Pseudomonadota</taxon>
        <taxon>Alphaproteobacteria</taxon>
        <taxon>Rhodobacterales</taxon>
        <taxon>Paracoccaceae</taxon>
        <taxon>Puniceibacterium</taxon>
    </lineage>
</organism>
<accession>A0A2G8RGV8</accession>
<gene>
    <name evidence="1" type="ORF">P775_07675</name>
</gene>
<dbReference type="EMBL" id="AWWI01000056">
    <property type="protein sequence ID" value="PIL20779.1"/>
    <property type="molecule type" value="Genomic_DNA"/>
</dbReference>
<reference evidence="1 2" key="1">
    <citation type="submission" date="2013-09" db="EMBL/GenBank/DDBJ databases">
        <title>Genome sequencing of Phaeobacter antarcticus sp. nov. SM1211.</title>
        <authorList>
            <person name="Zhang X.-Y."/>
            <person name="Liu C."/>
            <person name="Chen X.-L."/>
            <person name="Xie B.-B."/>
            <person name="Qin Q.-L."/>
            <person name="Rong J.-C."/>
            <person name="Zhang Y.-Z."/>
        </authorList>
    </citation>
    <scope>NUCLEOTIDE SEQUENCE [LARGE SCALE GENOMIC DNA]</scope>
    <source>
        <strain evidence="1 2">SM1211</strain>
    </source>
</reference>
<evidence type="ECO:0000313" key="2">
    <source>
        <dbReference type="Proteomes" id="UP000231259"/>
    </source>
</evidence>
<name>A0A2G8RGV8_9RHOB</name>
<sequence>MVQNGTAGAGSWCRPTKSDHLDLERQSTWGMSVYRLSTVLRDHLELGEVTRITLRQSIGGVRRHLWDEKQRRPVTFAEAKAA</sequence>
<dbReference type="Proteomes" id="UP000231259">
    <property type="component" value="Unassembled WGS sequence"/>
</dbReference>
<dbReference type="AlphaFoldDB" id="A0A2G8RGV8"/>
<keyword evidence="2" id="KW-1185">Reference proteome</keyword>